<keyword evidence="8" id="KW-0227">DNA damage</keyword>
<dbReference type="InterPro" id="IPR029119">
    <property type="entry name" value="MutY_C"/>
</dbReference>
<evidence type="ECO:0000259" key="14">
    <source>
        <dbReference type="SMART" id="SM00478"/>
    </source>
</evidence>
<keyword evidence="10" id="KW-0408">Iron</keyword>
<dbReference type="InterPro" id="IPR003651">
    <property type="entry name" value="Endonuclease3_FeS-loop_motif"/>
</dbReference>
<dbReference type="GO" id="GO:0051539">
    <property type="term" value="F:4 iron, 4 sulfur cluster binding"/>
    <property type="evidence" value="ECO:0007669"/>
    <property type="project" value="UniProtKB-KW"/>
</dbReference>
<organism evidence="15">
    <name type="scientific">bioreactor metagenome</name>
    <dbReference type="NCBI Taxonomy" id="1076179"/>
    <lineage>
        <taxon>unclassified sequences</taxon>
        <taxon>metagenomes</taxon>
        <taxon>ecological metagenomes</taxon>
    </lineage>
</organism>
<dbReference type="InterPro" id="IPR005760">
    <property type="entry name" value="A/G_AdeGlyc_MutY"/>
</dbReference>
<dbReference type="CDD" id="cd03431">
    <property type="entry name" value="NUDIX_DNA_Glycosylase_C-MutY"/>
    <property type="match status" value="1"/>
</dbReference>
<keyword evidence="13 15" id="KW-0326">Glycosidase</keyword>
<gene>
    <name evidence="15" type="primary">mutY_3</name>
    <name evidence="15" type="ORF">SDC9_15230</name>
</gene>
<name>A0A644TRC7_9ZZZZ</name>
<comment type="caution">
    <text evidence="15">The sequence shown here is derived from an EMBL/GenBank/DDBJ whole genome shotgun (WGS) entry which is preliminary data.</text>
</comment>
<dbReference type="CDD" id="cd00056">
    <property type="entry name" value="ENDO3c"/>
    <property type="match status" value="1"/>
</dbReference>
<keyword evidence="11" id="KW-0411">Iron-sulfur</keyword>
<dbReference type="GO" id="GO:0006298">
    <property type="term" value="P:mismatch repair"/>
    <property type="evidence" value="ECO:0007669"/>
    <property type="project" value="TreeGrafter"/>
</dbReference>
<evidence type="ECO:0000256" key="6">
    <source>
        <dbReference type="ARBA" id="ARBA00022485"/>
    </source>
</evidence>
<dbReference type="InterPro" id="IPR003265">
    <property type="entry name" value="HhH-GPD_domain"/>
</dbReference>
<evidence type="ECO:0000256" key="4">
    <source>
        <dbReference type="ARBA" id="ARBA00012045"/>
    </source>
</evidence>
<evidence type="ECO:0000256" key="8">
    <source>
        <dbReference type="ARBA" id="ARBA00022763"/>
    </source>
</evidence>
<keyword evidence="12" id="KW-0234">DNA repair</keyword>
<proteinExistence type="inferred from homology"/>
<evidence type="ECO:0000256" key="7">
    <source>
        <dbReference type="ARBA" id="ARBA00022723"/>
    </source>
</evidence>
<dbReference type="Pfam" id="PF14815">
    <property type="entry name" value="NUDIX_4"/>
    <property type="match status" value="1"/>
</dbReference>
<dbReference type="Pfam" id="PF00730">
    <property type="entry name" value="HhH-GPD"/>
    <property type="match status" value="1"/>
</dbReference>
<protein>
    <recommendedName>
        <fullName evidence="5">Adenine DNA glycosylase</fullName>
        <ecNumber evidence="4">3.2.2.31</ecNumber>
    </recommendedName>
</protein>
<dbReference type="EC" id="3.2.2.31" evidence="4"/>
<dbReference type="GO" id="GO:0032357">
    <property type="term" value="F:oxidized purine DNA binding"/>
    <property type="evidence" value="ECO:0007669"/>
    <property type="project" value="TreeGrafter"/>
</dbReference>
<evidence type="ECO:0000313" key="15">
    <source>
        <dbReference type="EMBL" id="MPL69485.1"/>
    </source>
</evidence>
<dbReference type="GO" id="GO:0035485">
    <property type="term" value="F:adenine/guanine mispair binding"/>
    <property type="evidence" value="ECO:0007669"/>
    <property type="project" value="TreeGrafter"/>
</dbReference>
<dbReference type="NCBIfam" id="TIGR01084">
    <property type="entry name" value="mutY"/>
    <property type="match status" value="1"/>
</dbReference>
<evidence type="ECO:0000256" key="12">
    <source>
        <dbReference type="ARBA" id="ARBA00023204"/>
    </source>
</evidence>
<evidence type="ECO:0000256" key="2">
    <source>
        <dbReference type="ARBA" id="ARBA00001966"/>
    </source>
</evidence>
<sequence length="413" mass="47707">MGEKADIRRGDRVGIINSSKLVQWFNQVKRDLPWRRTKDPYAIWVSEVMLQQTQVVTVIPYYLRFMGRFPTLSHLAEAEQVEVLELWRGLGYYSRARRLWEGARYVVEMAEGRMPKDYQSLLHIKGVGDYTAAAIASIAYEEQVPVMDGNVKRVLSRLLRWQEDVEKARSRRFFLEYLGEVIPGDCPGDFNQGMMELGATVCTPKHPRCEQCPLQADCEGFALGDPQVYPVKKSKEKPGSAWRPTLILLHQGQVLLKKRPSTGLLADLWEFPGEEMMVPPWENYRGGKEFSAEAVKVAERVGEETSRYRYNLDFAWYELYKNQIGDAACDEAVQELLSRRPSRKGPLVHTFSHRRWQIYWLVLNLDEVMDKTARVRENEDSLKGDGLCWLDVKELDKIALPVAFQKVWAKVTI</sequence>
<dbReference type="InterPro" id="IPR044298">
    <property type="entry name" value="MIG/MutY"/>
</dbReference>
<evidence type="ECO:0000256" key="9">
    <source>
        <dbReference type="ARBA" id="ARBA00022801"/>
    </source>
</evidence>
<dbReference type="PANTHER" id="PTHR42944:SF1">
    <property type="entry name" value="ADENINE DNA GLYCOSYLASE"/>
    <property type="match status" value="1"/>
</dbReference>
<evidence type="ECO:0000256" key="1">
    <source>
        <dbReference type="ARBA" id="ARBA00000843"/>
    </source>
</evidence>
<dbReference type="Pfam" id="PF10576">
    <property type="entry name" value="EndIII_4Fe-2S"/>
    <property type="match status" value="1"/>
</dbReference>
<dbReference type="SMART" id="SM00478">
    <property type="entry name" value="ENDO3c"/>
    <property type="match status" value="1"/>
</dbReference>
<evidence type="ECO:0000256" key="11">
    <source>
        <dbReference type="ARBA" id="ARBA00023014"/>
    </source>
</evidence>
<keyword evidence="9 15" id="KW-0378">Hydrolase</keyword>
<dbReference type="SUPFAM" id="SSF55811">
    <property type="entry name" value="Nudix"/>
    <property type="match status" value="1"/>
</dbReference>
<dbReference type="InterPro" id="IPR023170">
    <property type="entry name" value="HhH_base_excis_C"/>
</dbReference>
<comment type="catalytic activity">
    <reaction evidence="1">
        <text>Hydrolyzes free adenine bases from 7,8-dihydro-8-oxoguanine:adenine mismatched double-stranded DNA, leaving an apurinic site.</text>
        <dbReference type="EC" id="3.2.2.31"/>
    </reaction>
</comment>
<evidence type="ECO:0000256" key="3">
    <source>
        <dbReference type="ARBA" id="ARBA00008343"/>
    </source>
</evidence>
<dbReference type="AlphaFoldDB" id="A0A644TRC7"/>
<dbReference type="Gene3D" id="1.10.340.30">
    <property type="entry name" value="Hypothetical protein, domain 2"/>
    <property type="match status" value="1"/>
</dbReference>
<dbReference type="InterPro" id="IPR015797">
    <property type="entry name" value="NUDIX_hydrolase-like_dom_sf"/>
</dbReference>
<accession>A0A644TRC7</accession>
<evidence type="ECO:0000256" key="10">
    <source>
        <dbReference type="ARBA" id="ARBA00023004"/>
    </source>
</evidence>
<keyword evidence="7" id="KW-0479">Metal-binding</keyword>
<keyword evidence="6" id="KW-0004">4Fe-4S</keyword>
<dbReference type="GO" id="GO:0000701">
    <property type="term" value="F:purine-specific mismatch base pair DNA N-glycosylase activity"/>
    <property type="evidence" value="ECO:0007669"/>
    <property type="project" value="UniProtKB-EC"/>
</dbReference>
<dbReference type="InterPro" id="IPR011257">
    <property type="entry name" value="DNA_glycosylase"/>
</dbReference>
<dbReference type="SUPFAM" id="SSF48150">
    <property type="entry name" value="DNA-glycosylase"/>
    <property type="match status" value="1"/>
</dbReference>
<comment type="similarity">
    <text evidence="3">Belongs to the Nth/MutY family.</text>
</comment>
<dbReference type="GO" id="GO:0046872">
    <property type="term" value="F:metal ion binding"/>
    <property type="evidence" value="ECO:0007669"/>
    <property type="project" value="UniProtKB-KW"/>
</dbReference>
<evidence type="ECO:0000256" key="13">
    <source>
        <dbReference type="ARBA" id="ARBA00023295"/>
    </source>
</evidence>
<feature type="domain" description="HhH-GPD" evidence="14">
    <location>
        <begin position="49"/>
        <end position="200"/>
    </location>
</feature>
<dbReference type="GO" id="GO:0034039">
    <property type="term" value="F:8-oxo-7,8-dihydroguanine DNA N-glycosylase activity"/>
    <property type="evidence" value="ECO:0007669"/>
    <property type="project" value="TreeGrafter"/>
</dbReference>
<comment type="cofactor">
    <cofactor evidence="2">
        <name>[4Fe-4S] cluster</name>
        <dbReference type="ChEBI" id="CHEBI:49883"/>
    </cofactor>
</comment>
<dbReference type="SMART" id="SM00525">
    <property type="entry name" value="FES"/>
    <property type="match status" value="1"/>
</dbReference>
<dbReference type="PANTHER" id="PTHR42944">
    <property type="entry name" value="ADENINE DNA GLYCOSYLASE"/>
    <property type="match status" value="1"/>
</dbReference>
<dbReference type="Gene3D" id="3.90.79.10">
    <property type="entry name" value="Nucleoside Triphosphate Pyrophosphohydrolase"/>
    <property type="match status" value="1"/>
</dbReference>
<dbReference type="EMBL" id="VSSQ01000047">
    <property type="protein sequence ID" value="MPL69485.1"/>
    <property type="molecule type" value="Genomic_DNA"/>
</dbReference>
<dbReference type="FunFam" id="1.10.340.30:FF:000002">
    <property type="entry name" value="Adenine DNA glycosylase"/>
    <property type="match status" value="1"/>
</dbReference>
<dbReference type="GO" id="GO:0006284">
    <property type="term" value="P:base-excision repair"/>
    <property type="evidence" value="ECO:0007669"/>
    <property type="project" value="InterPro"/>
</dbReference>
<evidence type="ECO:0000256" key="5">
    <source>
        <dbReference type="ARBA" id="ARBA00022023"/>
    </source>
</evidence>
<dbReference type="Gene3D" id="1.10.1670.10">
    <property type="entry name" value="Helix-hairpin-Helix base-excision DNA repair enzymes (C-terminal)"/>
    <property type="match status" value="1"/>
</dbReference>
<reference evidence="15" key="1">
    <citation type="submission" date="2019-08" db="EMBL/GenBank/DDBJ databases">
        <authorList>
            <person name="Kucharzyk K."/>
            <person name="Murdoch R.W."/>
            <person name="Higgins S."/>
            <person name="Loffler F."/>
        </authorList>
    </citation>
    <scope>NUCLEOTIDE SEQUENCE</scope>
</reference>